<feature type="disulfide bond" description="Redox-active" evidence="10">
    <location>
        <begin position="42"/>
        <end position="47"/>
    </location>
</feature>
<evidence type="ECO:0000256" key="3">
    <source>
        <dbReference type="ARBA" id="ARBA00022827"/>
    </source>
</evidence>
<evidence type="ECO:0000256" key="6">
    <source>
        <dbReference type="ARBA" id="ARBA00023157"/>
    </source>
</evidence>
<evidence type="ECO:0000256" key="10">
    <source>
        <dbReference type="PIRSR" id="PIRSR000350-4"/>
    </source>
</evidence>
<dbReference type="InterPro" id="IPR001100">
    <property type="entry name" value="Pyr_nuc-diS_OxRdtase"/>
</dbReference>
<dbReference type="PANTHER" id="PTHR43014">
    <property type="entry name" value="MERCURIC REDUCTASE"/>
    <property type="match status" value="1"/>
</dbReference>
<evidence type="ECO:0000256" key="8">
    <source>
        <dbReference type="PIRSR" id="PIRSR000350-2"/>
    </source>
</evidence>
<keyword evidence="15" id="KW-1185">Reference proteome</keyword>
<dbReference type="GO" id="GO:0016668">
    <property type="term" value="F:oxidoreductase activity, acting on a sulfur group of donors, NAD(P) as acceptor"/>
    <property type="evidence" value="ECO:0007669"/>
    <property type="project" value="InterPro"/>
</dbReference>
<dbReference type="SUPFAM" id="SSF51905">
    <property type="entry name" value="FAD/NAD(P)-binding domain"/>
    <property type="match status" value="1"/>
</dbReference>
<feature type="domain" description="FAD/NAD(P)-binding" evidence="13">
    <location>
        <begin position="6"/>
        <end position="313"/>
    </location>
</feature>
<dbReference type="Gene3D" id="3.30.390.30">
    <property type="match status" value="1"/>
</dbReference>
<dbReference type="PANTHER" id="PTHR43014:SF5">
    <property type="entry name" value="GLUTATHIONE REDUCTASE (NADPH)"/>
    <property type="match status" value="1"/>
</dbReference>
<keyword evidence="5 11" id="KW-0560">Oxidoreductase</keyword>
<dbReference type="InterPro" id="IPR012999">
    <property type="entry name" value="Pyr_OxRdtase_I_AS"/>
</dbReference>
<dbReference type="InterPro" id="IPR016156">
    <property type="entry name" value="FAD/NAD-linked_Rdtase_dimer_sf"/>
</dbReference>
<dbReference type="InterPro" id="IPR004099">
    <property type="entry name" value="Pyr_nucl-diS_OxRdtase_dimer"/>
</dbReference>
<dbReference type="SUPFAM" id="SSF55424">
    <property type="entry name" value="FAD/NAD-linked reductases, dimerisation (C-terminal) domain"/>
    <property type="match status" value="1"/>
</dbReference>
<dbReference type="InterPro" id="IPR023753">
    <property type="entry name" value="FAD/NAD-binding_dom"/>
</dbReference>
<comment type="similarity">
    <text evidence="1 11">Belongs to the class-I pyridine nucleotide-disulfide oxidoreductase family.</text>
</comment>
<comment type="cofactor">
    <cofactor evidence="9">
        <name>FAD</name>
        <dbReference type="ChEBI" id="CHEBI:57692"/>
    </cofactor>
    <text evidence="9">Binds 1 FAD per subunit.</text>
</comment>
<sequence>MSDQHYDVLVIGSGGGTKISTPASHLGLKAAIVEKDRLGGTCLNRGCIPSKMLIHAAEVAETISTASRYNLRPKGFEVDFEALVQRVSQTIDDESDSILPGYRKNENLHYYHGEARFVGDRTVSVRGKTLSADKVYIATGSRPRIPHIPGLDKVPFLTSTEALRLEKQPKKMIVVGGGYIATELAYYFSALGTDISMVVRSVLLRPEDAQVRAAFHKAFQRHAKVYHEATVDWVTFENGVYKMAICGEGGLKMELEGDALLIATGVVPNSDNLNLAAAGVETRPDGFIRVDDRLRTTAEGVWALGDVAGNFMFRHSVNLEGEYLFRTTIAEPCDEAIDYGAMPHAVFSSPQVAGVGETEDQLQARGADYVVGFRNYAASAMGMALRSEEGFVKILVNRADRKILGCHIIGHEASVLVHQVITLMQMKGTLDDLLATTFIHPALNEIVRNAARDARAKLQA</sequence>
<keyword evidence="2 11" id="KW-0285">Flavoprotein</keyword>
<feature type="binding site" evidence="9">
    <location>
        <position position="51"/>
    </location>
    <ligand>
        <name>FAD</name>
        <dbReference type="ChEBI" id="CHEBI:57692"/>
    </ligand>
</feature>
<evidence type="ECO:0000256" key="7">
    <source>
        <dbReference type="ARBA" id="ARBA00023284"/>
    </source>
</evidence>
<keyword evidence="3 9" id="KW-0274">FAD</keyword>
<feature type="active site" description="Proton acceptor" evidence="8">
    <location>
        <position position="440"/>
    </location>
</feature>
<organism evidence="14 15">
    <name type="scientific">Sulfidibacter corallicola</name>
    <dbReference type="NCBI Taxonomy" id="2818388"/>
    <lineage>
        <taxon>Bacteria</taxon>
        <taxon>Pseudomonadati</taxon>
        <taxon>Acidobacteriota</taxon>
        <taxon>Holophagae</taxon>
        <taxon>Acanthopleuribacterales</taxon>
        <taxon>Acanthopleuribacteraceae</taxon>
        <taxon>Sulfidibacter</taxon>
    </lineage>
</organism>
<dbReference type="PRINTS" id="PR00411">
    <property type="entry name" value="PNDRDTASEI"/>
</dbReference>
<keyword evidence="9" id="KW-0520">NAD</keyword>
<keyword evidence="9" id="KW-0547">Nucleotide-binding</keyword>
<dbReference type="PIRSF" id="PIRSF000350">
    <property type="entry name" value="Mercury_reductase_MerA"/>
    <property type="match status" value="1"/>
</dbReference>
<evidence type="ECO:0000256" key="4">
    <source>
        <dbReference type="ARBA" id="ARBA00022857"/>
    </source>
</evidence>
<dbReference type="PRINTS" id="PR00368">
    <property type="entry name" value="FADPNR"/>
</dbReference>
<dbReference type="FunFam" id="3.30.390.30:FF:000001">
    <property type="entry name" value="Dihydrolipoyl dehydrogenase"/>
    <property type="match status" value="1"/>
</dbReference>
<feature type="binding site" evidence="9">
    <location>
        <position position="265"/>
    </location>
    <ligand>
        <name>NAD(+)</name>
        <dbReference type="ChEBI" id="CHEBI:57540"/>
    </ligand>
</feature>
<dbReference type="Pfam" id="PF07992">
    <property type="entry name" value="Pyr_redox_2"/>
    <property type="match status" value="1"/>
</dbReference>
<protein>
    <submittedName>
        <fullName evidence="14">Dihydrolipoyl dehydrogenase</fullName>
    </submittedName>
</protein>
<evidence type="ECO:0000313" key="14">
    <source>
        <dbReference type="EMBL" id="QTD53097.1"/>
    </source>
</evidence>
<keyword evidence="6" id="KW-1015">Disulfide bond</keyword>
<dbReference type="Gene3D" id="3.50.50.60">
    <property type="entry name" value="FAD/NAD(P)-binding domain"/>
    <property type="match status" value="2"/>
</dbReference>
<evidence type="ECO:0000259" key="12">
    <source>
        <dbReference type="Pfam" id="PF02852"/>
    </source>
</evidence>
<name>A0A8A4TUR4_SULCO</name>
<keyword evidence="4" id="KW-0521">NADP</keyword>
<feature type="binding site" evidence="9">
    <location>
        <begin position="139"/>
        <end position="141"/>
    </location>
    <ligand>
        <name>FAD</name>
        <dbReference type="ChEBI" id="CHEBI:57692"/>
    </ligand>
</feature>
<evidence type="ECO:0000256" key="2">
    <source>
        <dbReference type="ARBA" id="ARBA00022630"/>
    </source>
</evidence>
<proteinExistence type="inferred from homology"/>
<evidence type="ECO:0000256" key="5">
    <source>
        <dbReference type="ARBA" id="ARBA00023002"/>
    </source>
</evidence>
<dbReference type="InterPro" id="IPR036188">
    <property type="entry name" value="FAD/NAD-bd_sf"/>
</dbReference>
<feature type="binding site" evidence="9">
    <location>
        <begin position="176"/>
        <end position="183"/>
    </location>
    <ligand>
        <name>NAD(+)</name>
        <dbReference type="ChEBI" id="CHEBI:57540"/>
    </ligand>
</feature>
<evidence type="ECO:0000256" key="1">
    <source>
        <dbReference type="ARBA" id="ARBA00007532"/>
    </source>
</evidence>
<dbReference type="Pfam" id="PF02852">
    <property type="entry name" value="Pyr_redox_dim"/>
    <property type="match status" value="1"/>
</dbReference>
<feature type="binding site" evidence="9">
    <location>
        <begin position="312"/>
        <end position="315"/>
    </location>
    <ligand>
        <name>FAD</name>
        <dbReference type="ChEBI" id="CHEBI:57692"/>
    </ligand>
</feature>
<gene>
    <name evidence="14" type="ORF">J3U87_11600</name>
</gene>
<dbReference type="GO" id="GO:0000166">
    <property type="term" value="F:nucleotide binding"/>
    <property type="evidence" value="ECO:0007669"/>
    <property type="project" value="UniProtKB-KW"/>
</dbReference>
<dbReference type="EMBL" id="CP071793">
    <property type="protein sequence ID" value="QTD53097.1"/>
    <property type="molecule type" value="Genomic_DNA"/>
</dbReference>
<dbReference type="RefSeq" id="WP_237383194.1">
    <property type="nucleotide sequence ID" value="NZ_CP071793.1"/>
</dbReference>
<evidence type="ECO:0000313" key="15">
    <source>
        <dbReference type="Proteomes" id="UP000663929"/>
    </source>
</evidence>
<dbReference type="KEGG" id="scor:J3U87_11600"/>
<feature type="binding site" evidence="9">
    <location>
        <position position="306"/>
    </location>
    <ligand>
        <name>FAD</name>
        <dbReference type="ChEBI" id="CHEBI:57692"/>
    </ligand>
</feature>
<keyword evidence="7 11" id="KW-0676">Redox-active center</keyword>
<dbReference type="PROSITE" id="PS00076">
    <property type="entry name" value="PYRIDINE_REDOX_1"/>
    <property type="match status" value="1"/>
</dbReference>
<evidence type="ECO:0000256" key="11">
    <source>
        <dbReference type="RuleBase" id="RU003691"/>
    </source>
</evidence>
<reference evidence="14" key="1">
    <citation type="submission" date="2021-03" db="EMBL/GenBank/DDBJ databases">
        <title>Acanthopleuribacteraceae sp. M133.</title>
        <authorList>
            <person name="Wang G."/>
        </authorList>
    </citation>
    <scope>NUCLEOTIDE SEQUENCE</scope>
    <source>
        <strain evidence="14">M133</strain>
    </source>
</reference>
<feature type="domain" description="Pyridine nucleotide-disulphide oxidoreductase dimerisation" evidence="12">
    <location>
        <begin position="342"/>
        <end position="450"/>
    </location>
</feature>
<dbReference type="Proteomes" id="UP000663929">
    <property type="component" value="Chromosome"/>
</dbReference>
<dbReference type="AlphaFoldDB" id="A0A8A4TUR4"/>
<evidence type="ECO:0000256" key="9">
    <source>
        <dbReference type="PIRSR" id="PIRSR000350-3"/>
    </source>
</evidence>
<evidence type="ECO:0000259" key="13">
    <source>
        <dbReference type="Pfam" id="PF07992"/>
    </source>
</evidence>
<accession>A0A8A4TUR4</accession>